<name>A0AC35GBJ4_9BILA</name>
<organism evidence="1 2">
    <name type="scientific">Panagrolaimus sp. PS1159</name>
    <dbReference type="NCBI Taxonomy" id="55785"/>
    <lineage>
        <taxon>Eukaryota</taxon>
        <taxon>Metazoa</taxon>
        <taxon>Ecdysozoa</taxon>
        <taxon>Nematoda</taxon>
        <taxon>Chromadorea</taxon>
        <taxon>Rhabditida</taxon>
        <taxon>Tylenchina</taxon>
        <taxon>Panagrolaimomorpha</taxon>
        <taxon>Panagrolaimoidea</taxon>
        <taxon>Panagrolaimidae</taxon>
        <taxon>Panagrolaimus</taxon>
    </lineage>
</organism>
<evidence type="ECO:0000313" key="1">
    <source>
        <dbReference type="Proteomes" id="UP000887580"/>
    </source>
</evidence>
<evidence type="ECO:0000313" key="2">
    <source>
        <dbReference type="WBParaSite" id="PS1159_v2.g3219.t1"/>
    </source>
</evidence>
<protein>
    <submittedName>
        <fullName evidence="2">RNA-dependent RNA polymerase</fullName>
    </submittedName>
</protein>
<dbReference type="Proteomes" id="UP000887580">
    <property type="component" value="Unplaced"/>
</dbReference>
<reference evidence="2" key="1">
    <citation type="submission" date="2022-11" db="UniProtKB">
        <authorList>
            <consortium name="WormBaseParasite"/>
        </authorList>
    </citation>
    <scope>IDENTIFICATION</scope>
</reference>
<sequence>MPAIFCRLIFHDFSDQRVENFLRIVQDSQLEYVTDISFQQPVSLDSDSSERNTEVHFSFQLAIPEGRRLEKGEKYQRVCLALCELSKLFETLRRDFYSKGLSGSSTITMTILSKNIYPQYFELHNVFRMEKLLLGSIFDRQAFAPTYYIDAPKDENDSHYVFAQYLDEQRDLQDVDANMLICFEHDRDSFTVCFPDILKNWTTTPEENTRSPKRVVDIRCSYSAIRRVIVSMENDYQNEFKVTFTFQLNYPPSIQIYEMSNSPDKTKTKFKPPYRFLTWNKGHDIANSMAYGSCLVADCRLSEARSLLDCLDRLRKSSNYAIELRFLHRKTVKHIKDYNENPLKHVDKLPNKYEELKQLKFFPLVYAVQALITRGGEIYDYFFRPEYHKFYEFLDYVISQFKADLKANPGARSAKTVITLENMLLEVDKLNDVMEPLKFFIKLYSEPAHRILAEIADELADEDYMRVRKVIVTPTRKIFINPELIMGNRSLRKKGADNMLRVVFRDDNNQKVSQLPKALIKATVTDTLLEPMNVGFRNFSYLCSSNSQLRDHGCYFMAGSPEEVAQFRLNCGRFKVESIPK</sequence>
<dbReference type="WBParaSite" id="PS1159_v2.g3219.t1">
    <property type="protein sequence ID" value="PS1159_v2.g3219.t1"/>
    <property type="gene ID" value="PS1159_v2.g3219"/>
</dbReference>
<proteinExistence type="predicted"/>
<accession>A0AC35GBJ4</accession>